<dbReference type="AlphaFoldDB" id="A0A5Q3QEZ4"/>
<accession>A0A5Q3QEZ4</accession>
<dbReference type="InterPro" id="IPR017927">
    <property type="entry name" value="FAD-bd_FR_type"/>
</dbReference>
<dbReference type="Pfam" id="PF08021">
    <property type="entry name" value="FAD_binding_9"/>
    <property type="match status" value="1"/>
</dbReference>
<name>A0A5Q3QEZ4_9PSEU</name>
<reference evidence="3" key="1">
    <citation type="submission" date="2019-11" db="EMBL/GenBank/DDBJ databases">
        <title>The complete genome sequence of Saccharopolyspora sp. E2A.</title>
        <authorList>
            <person name="Zhang G."/>
        </authorList>
    </citation>
    <scope>NUCLEOTIDE SEQUENCE [LARGE SCALE GENOMIC DNA]</scope>
    <source>
        <strain evidence="3">E2A</strain>
    </source>
</reference>
<dbReference type="PANTHER" id="PTHR30157:SF0">
    <property type="entry name" value="NADPH-DEPENDENT FERRIC-CHELATE REDUCTASE"/>
    <property type="match status" value="1"/>
</dbReference>
<dbReference type="Gene3D" id="3.40.50.80">
    <property type="entry name" value="Nucleotide-binding domain of ferredoxin-NADP reductase (FNR) module"/>
    <property type="match status" value="1"/>
</dbReference>
<organism evidence="2 3">
    <name type="scientific">Allosaccharopolyspora coralli</name>
    <dbReference type="NCBI Taxonomy" id="2665642"/>
    <lineage>
        <taxon>Bacteria</taxon>
        <taxon>Bacillati</taxon>
        <taxon>Actinomycetota</taxon>
        <taxon>Actinomycetes</taxon>
        <taxon>Pseudonocardiales</taxon>
        <taxon>Pseudonocardiaceae</taxon>
        <taxon>Allosaccharopolyspora</taxon>
    </lineage>
</organism>
<dbReference type="InterPro" id="IPR013113">
    <property type="entry name" value="SIP_FAD-bd"/>
</dbReference>
<gene>
    <name evidence="2" type="ORF">GIY23_01320</name>
</gene>
<dbReference type="Proteomes" id="UP000371041">
    <property type="component" value="Chromosome"/>
</dbReference>
<dbReference type="PROSITE" id="PS51384">
    <property type="entry name" value="FAD_FR"/>
    <property type="match status" value="1"/>
</dbReference>
<sequence length="228" mass="24909">MVRIVLTGPELADFVSSGSDQRIKLCLPKPGQPTPQGTTRDEVFALPPEQQPLHRTYTVRAFDLDALRLTVDFVVHAHGGPGTTWATTVRPGERVVTVGPTPAYRPSPDADPLVLAGDETALPAIGAILEELPARTPVRAFVEVADTDEKQSIATDAAVEWAWLPRDGLPAGRSTLLTEAIRWADLGERAHVWVGAEATVVREIREHCQRVLGLDRDRLYALAYWRAG</sequence>
<proteinExistence type="predicted"/>
<keyword evidence="3" id="KW-1185">Reference proteome</keyword>
<dbReference type="InterPro" id="IPR007037">
    <property type="entry name" value="SIP_rossman_dom"/>
</dbReference>
<dbReference type="SUPFAM" id="SSF63380">
    <property type="entry name" value="Riboflavin synthase domain-like"/>
    <property type="match status" value="1"/>
</dbReference>
<evidence type="ECO:0000313" key="2">
    <source>
        <dbReference type="EMBL" id="QGK71956.1"/>
    </source>
</evidence>
<dbReference type="GO" id="GO:0016491">
    <property type="term" value="F:oxidoreductase activity"/>
    <property type="evidence" value="ECO:0007669"/>
    <property type="project" value="InterPro"/>
</dbReference>
<dbReference type="Pfam" id="PF04954">
    <property type="entry name" value="SIP"/>
    <property type="match status" value="1"/>
</dbReference>
<dbReference type="Gene3D" id="2.40.30.10">
    <property type="entry name" value="Translation factors"/>
    <property type="match status" value="1"/>
</dbReference>
<dbReference type="CDD" id="cd06193">
    <property type="entry name" value="siderophore_interacting"/>
    <property type="match status" value="1"/>
</dbReference>
<dbReference type="InterPro" id="IPR039374">
    <property type="entry name" value="SIP_fam"/>
</dbReference>
<dbReference type="EMBL" id="CP045929">
    <property type="protein sequence ID" value="QGK71956.1"/>
    <property type="molecule type" value="Genomic_DNA"/>
</dbReference>
<dbReference type="KEGG" id="sace:GIY23_01320"/>
<evidence type="ECO:0000259" key="1">
    <source>
        <dbReference type="PROSITE" id="PS51384"/>
    </source>
</evidence>
<feature type="domain" description="FAD-binding FR-type" evidence="1">
    <location>
        <begin position="1"/>
        <end position="107"/>
    </location>
</feature>
<dbReference type="PANTHER" id="PTHR30157">
    <property type="entry name" value="FERRIC REDUCTASE, NADPH-DEPENDENT"/>
    <property type="match status" value="1"/>
</dbReference>
<dbReference type="InterPro" id="IPR017938">
    <property type="entry name" value="Riboflavin_synthase-like_b-brl"/>
</dbReference>
<evidence type="ECO:0000313" key="3">
    <source>
        <dbReference type="Proteomes" id="UP000371041"/>
    </source>
</evidence>
<protein>
    <submittedName>
        <fullName evidence="2">Siderophore-interacting protein</fullName>
    </submittedName>
</protein>
<dbReference type="InterPro" id="IPR039261">
    <property type="entry name" value="FNR_nucleotide-bd"/>
</dbReference>